<evidence type="ECO:0000313" key="1">
    <source>
        <dbReference type="EMBL" id="CAG7643728.1"/>
    </source>
</evidence>
<name>A0A916NKN1_9BACL</name>
<dbReference type="Proteomes" id="UP000693672">
    <property type="component" value="Unassembled WGS sequence"/>
</dbReference>
<gene>
    <name evidence="1" type="ORF">PAESOLCIP111_04539</name>
</gene>
<keyword evidence="2" id="KW-1185">Reference proteome</keyword>
<organism evidence="1 2">
    <name type="scientific">Paenibacillus solanacearum</name>
    <dbReference type="NCBI Taxonomy" id="2048548"/>
    <lineage>
        <taxon>Bacteria</taxon>
        <taxon>Bacillati</taxon>
        <taxon>Bacillota</taxon>
        <taxon>Bacilli</taxon>
        <taxon>Bacillales</taxon>
        <taxon>Paenibacillaceae</taxon>
        <taxon>Paenibacillus</taxon>
    </lineage>
</organism>
<dbReference type="EMBL" id="CAJVAS010000025">
    <property type="protein sequence ID" value="CAG7643728.1"/>
    <property type="molecule type" value="Genomic_DNA"/>
</dbReference>
<accession>A0A916NKN1</accession>
<proteinExistence type="predicted"/>
<dbReference type="RefSeq" id="WP_218094249.1">
    <property type="nucleotide sequence ID" value="NZ_CAJVAS010000025.1"/>
</dbReference>
<evidence type="ECO:0000313" key="2">
    <source>
        <dbReference type="Proteomes" id="UP000693672"/>
    </source>
</evidence>
<sequence>MTVSRSVLDRLRWKPMWVSHLGSMKGCLDYLNIPVTEAWLMGATGHAFLLNMDSRATAAGPTAWNNERLMRLASNVGCVIHAVRGWESAPDFHTRQQLAWDHTKRAIDQGLPCYGWELGLPEYYVVCGYNEQGYYYSGIGTADYRAEVDRRHKADLMEGRMSAGLQAELAQFGIAVSTETEVRQRFGCFVFTDVKTGKLHSVLEAADGRLLVHDDYDRSGGCKPWRELGVSRTGFMEMCWVEPGLTPDDAVTVKQALEFALDAAEEGSPWIFPGFKSGLAGFDLWIHAVETRTADGLGLAYHAAVWSECRYFAAQFMREARERLPGPLSGLFDEGEALYAHVHHHLQCVAELFPFHQRQPSHISDTDRLEAALRHLREAKQYEDRALETLRSIYRKLDETTSCL</sequence>
<reference evidence="1" key="1">
    <citation type="submission" date="2021-06" db="EMBL/GenBank/DDBJ databases">
        <authorList>
            <person name="Criscuolo A."/>
        </authorList>
    </citation>
    <scope>NUCLEOTIDE SEQUENCE</scope>
    <source>
        <strain evidence="1">CIP111600</strain>
    </source>
</reference>
<comment type="caution">
    <text evidence="1">The sequence shown here is derived from an EMBL/GenBank/DDBJ whole genome shotgun (WGS) entry which is preliminary data.</text>
</comment>
<protein>
    <submittedName>
        <fullName evidence="1">Uncharacterized protein</fullName>
    </submittedName>
</protein>
<dbReference type="AlphaFoldDB" id="A0A916NKN1"/>